<dbReference type="SMART" id="SM01267">
    <property type="entry name" value="LAG1_DNAbind"/>
    <property type="match status" value="1"/>
</dbReference>
<feature type="domain" description="RBP-J/Cbf11/Cbf12 DNA binding" evidence="8">
    <location>
        <begin position="179"/>
        <end position="311"/>
    </location>
</feature>
<name>A0A9P3G0J6_9APHY</name>
<dbReference type="InterPro" id="IPR036358">
    <property type="entry name" value="BTD_sf"/>
</dbReference>
<keyword evidence="11" id="KW-1185">Reference proteome</keyword>
<dbReference type="Pfam" id="PF09270">
    <property type="entry name" value="BTD"/>
    <property type="match status" value="1"/>
</dbReference>
<dbReference type="SUPFAM" id="SSF110217">
    <property type="entry name" value="DNA-binding protein LAG-1 (CSL)"/>
    <property type="match status" value="1"/>
</dbReference>
<gene>
    <name evidence="10" type="ORF">PsYK624_018090</name>
</gene>
<protein>
    <submittedName>
        <fullName evidence="10">Beta-trefoil DNA-binding domain-containing protein</fullName>
    </submittedName>
</protein>
<evidence type="ECO:0000256" key="7">
    <source>
        <dbReference type="SAM" id="MobiDB-lite"/>
    </source>
</evidence>
<dbReference type="InterPro" id="IPR008967">
    <property type="entry name" value="p53-like_TF_DNA-bd_sf"/>
</dbReference>
<comment type="caution">
    <text evidence="10">The sequence shown here is derived from an EMBL/GenBank/DDBJ whole genome shotgun (WGS) entry which is preliminary data.</text>
</comment>
<keyword evidence="3" id="KW-0805">Transcription regulation</keyword>
<evidence type="ECO:0000256" key="2">
    <source>
        <dbReference type="ARBA" id="ARBA00009704"/>
    </source>
</evidence>
<dbReference type="InterPro" id="IPR015350">
    <property type="entry name" value="Beta-trefoil_DNA-bd_dom"/>
</dbReference>
<feature type="compositionally biased region" description="Polar residues" evidence="7">
    <location>
        <begin position="431"/>
        <end position="452"/>
    </location>
</feature>
<feature type="domain" description="Beta-trefoil DNA-binding" evidence="9">
    <location>
        <begin position="312"/>
        <end position="484"/>
    </location>
</feature>
<dbReference type="Proteomes" id="UP000703269">
    <property type="component" value="Unassembled WGS sequence"/>
</dbReference>
<dbReference type="Pfam" id="PF09271">
    <property type="entry name" value="LAG1-DNAbind"/>
    <property type="match status" value="2"/>
</dbReference>
<dbReference type="Gene3D" id="2.60.40.1450">
    <property type="entry name" value="LAG1, DNA binding domain"/>
    <property type="match status" value="1"/>
</dbReference>
<dbReference type="InterPro" id="IPR015351">
    <property type="entry name" value="RBP-J/Cbf11/Cbf12_DNA-bd"/>
</dbReference>
<feature type="region of interest" description="Disordered" evidence="7">
    <location>
        <begin position="24"/>
        <end position="86"/>
    </location>
</feature>
<organism evidence="10 11">
    <name type="scientific">Phanerochaete sordida</name>
    <dbReference type="NCBI Taxonomy" id="48140"/>
    <lineage>
        <taxon>Eukaryota</taxon>
        <taxon>Fungi</taxon>
        <taxon>Dikarya</taxon>
        <taxon>Basidiomycota</taxon>
        <taxon>Agaricomycotina</taxon>
        <taxon>Agaricomycetes</taxon>
        <taxon>Polyporales</taxon>
        <taxon>Phanerochaetaceae</taxon>
        <taxon>Phanerochaete</taxon>
    </lineage>
</organism>
<feature type="compositionally biased region" description="Polar residues" evidence="7">
    <location>
        <begin position="39"/>
        <end position="51"/>
    </location>
</feature>
<dbReference type="Gene3D" id="2.80.10.50">
    <property type="match status" value="1"/>
</dbReference>
<keyword evidence="5" id="KW-0804">Transcription</keyword>
<evidence type="ECO:0000259" key="8">
    <source>
        <dbReference type="SMART" id="SM01267"/>
    </source>
</evidence>
<accession>A0A9P3G0J6</accession>
<evidence type="ECO:0000313" key="10">
    <source>
        <dbReference type="EMBL" id="GJE85730.1"/>
    </source>
</evidence>
<evidence type="ECO:0000256" key="3">
    <source>
        <dbReference type="ARBA" id="ARBA00023015"/>
    </source>
</evidence>
<keyword evidence="6" id="KW-0539">Nucleus</keyword>
<feature type="region of interest" description="Disordered" evidence="7">
    <location>
        <begin position="99"/>
        <end position="155"/>
    </location>
</feature>
<reference evidence="10 11" key="1">
    <citation type="submission" date="2021-08" db="EMBL/GenBank/DDBJ databases">
        <title>Draft Genome Sequence of Phanerochaete sordida strain YK-624.</title>
        <authorList>
            <person name="Mori T."/>
            <person name="Dohra H."/>
            <person name="Suzuki T."/>
            <person name="Kawagishi H."/>
            <person name="Hirai H."/>
        </authorList>
    </citation>
    <scope>NUCLEOTIDE SEQUENCE [LARGE SCALE GENOMIC DNA]</scope>
    <source>
        <strain evidence="10 11">YK-624</strain>
    </source>
</reference>
<sequence>MSTYPGFLSPSSPSPHLLFPMASVAVPSPAGPFPAPETANPQELSRPSPTAQPAYEPLVHTPASSHSDGVQSSDAAANRRPTPPNQAVHTMQSIMTATGDTEAPPTAAHPQPGWSPTTNMGHPPRDNHGALPGPPAAPPRTSTKRKLDASDVDDPHNKIRRVVRDHVSLHSARQIPMTTVLCLHAAVAQKSYGTEKRFLCPPPIVHIEGPVWNMKNQQLSMTVVSEGGDRSYEQRAPIDHNLSASFKFLHVTGSAKSKSFQLSLDIAEPAPPTIEGAEATNPGRVWASFDSAPVTIISKPSKKTAKTRNIASCILAGGPVSLFNRINSQTVRTKYMTVDNGQLCASNVTWAAFNVSVVRSQGEQPAIGPQPVTYGSEVVLTDTLSGISTSPLTIRKVDKGRIAPDDGGPVSQMQKIALQRTNTDGTRHYLSASSPVPGQGNTSSSSPANQAGTHPLVFQPPRVREETRDGVRVITDEVDDYLCWTIVGISKFQYTFFDAFGHTDPPEMAITPFPTLFTAPAMATGTGSEPCTLDLTVANFFYEHPLNREQTALSIYLGSLGPLRHQINAPYPPGPLTSVSPYVQAIGPDGVQRDEPIGPGVSPLERPPFVSAGPIHTSITVDLPPMADILRALQEDLEPALRDGAAPQNGSPADPKLNVAALNGRSLPLLFIRAADGVGYHSGRAIAVENIFQSLEMNGRTDDQAWLAQAQGMQGLEAAMHSWSLRVI</sequence>
<dbReference type="InterPro" id="IPR037095">
    <property type="entry name" value="RBP-J/Cbf11_DNA-bd_sf"/>
</dbReference>
<comment type="similarity">
    <text evidence="2">Belongs to the Su(H) family.</text>
</comment>
<evidence type="ECO:0000256" key="4">
    <source>
        <dbReference type="ARBA" id="ARBA00023125"/>
    </source>
</evidence>
<evidence type="ECO:0000256" key="6">
    <source>
        <dbReference type="ARBA" id="ARBA00023242"/>
    </source>
</evidence>
<dbReference type="OrthoDB" id="5600360at2759"/>
<evidence type="ECO:0000259" key="9">
    <source>
        <dbReference type="SMART" id="SM01268"/>
    </source>
</evidence>
<dbReference type="SMART" id="SM01268">
    <property type="entry name" value="BTD"/>
    <property type="match status" value="1"/>
</dbReference>
<dbReference type="InterPro" id="IPR040159">
    <property type="entry name" value="CLS_fam"/>
</dbReference>
<dbReference type="GO" id="GO:0005634">
    <property type="term" value="C:nucleus"/>
    <property type="evidence" value="ECO:0007669"/>
    <property type="project" value="UniProtKB-SubCell"/>
</dbReference>
<evidence type="ECO:0000256" key="5">
    <source>
        <dbReference type="ARBA" id="ARBA00023163"/>
    </source>
</evidence>
<dbReference type="PANTHER" id="PTHR10665">
    <property type="entry name" value="RECOMBINING BINDING PROTEIN SUPPRESSOR OF HAIRLESS"/>
    <property type="match status" value="1"/>
</dbReference>
<keyword evidence="4 10" id="KW-0238">DNA-binding</keyword>
<dbReference type="GO" id="GO:0000978">
    <property type="term" value="F:RNA polymerase II cis-regulatory region sequence-specific DNA binding"/>
    <property type="evidence" value="ECO:0007669"/>
    <property type="project" value="InterPro"/>
</dbReference>
<proteinExistence type="inferred from homology"/>
<feature type="compositionally biased region" description="Basic and acidic residues" evidence="7">
    <location>
        <begin position="145"/>
        <end position="155"/>
    </location>
</feature>
<dbReference type="SUPFAM" id="SSF49417">
    <property type="entry name" value="p53-like transcription factors"/>
    <property type="match status" value="1"/>
</dbReference>
<dbReference type="AlphaFoldDB" id="A0A9P3G0J6"/>
<comment type="subcellular location">
    <subcellularLocation>
        <location evidence="1">Nucleus</location>
    </subcellularLocation>
</comment>
<dbReference type="EMBL" id="BPQB01000003">
    <property type="protein sequence ID" value="GJE85730.1"/>
    <property type="molecule type" value="Genomic_DNA"/>
</dbReference>
<feature type="compositionally biased region" description="Polar residues" evidence="7">
    <location>
        <begin position="62"/>
        <end position="75"/>
    </location>
</feature>
<evidence type="ECO:0000313" key="11">
    <source>
        <dbReference type="Proteomes" id="UP000703269"/>
    </source>
</evidence>
<dbReference type="GO" id="GO:0001228">
    <property type="term" value="F:DNA-binding transcription activator activity, RNA polymerase II-specific"/>
    <property type="evidence" value="ECO:0007669"/>
    <property type="project" value="InterPro"/>
</dbReference>
<feature type="region of interest" description="Disordered" evidence="7">
    <location>
        <begin position="426"/>
        <end position="465"/>
    </location>
</feature>
<evidence type="ECO:0000256" key="1">
    <source>
        <dbReference type="ARBA" id="ARBA00004123"/>
    </source>
</evidence>